<proteinExistence type="predicted"/>
<feature type="region of interest" description="Disordered" evidence="1">
    <location>
        <begin position="32"/>
        <end position="70"/>
    </location>
</feature>
<keyword evidence="3" id="KW-1185">Reference proteome</keyword>
<accession>A0A0B7G2S3</accession>
<dbReference type="AlphaFoldDB" id="A0A0B7G2S3"/>
<dbReference type="EMBL" id="LN679169">
    <property type="protein sequence ID" value="CEL62788.1"/>
    <property type="molecule type" value="Genomic_DNA"/>
</dbReference>
<dbReference type="STRING" id="1108050.A0A0B7G2S3"/>
<dbReference type="GO" id="GO:0006367">
    <property type="term" value="P:transcription initiation at RNA polymerase II promoter"/>
    <property type="evidence" value="ECO:0007669"/>
    <property type="project" value="InterPro"/>
</dbReference>
<protein>
    <submittedName>
        <fullName evidence="2">Uncharacterized protein</fullName>
    </submittedName>
</protein>
<organism evidence="2 3">
    <name type="scientific">Thanatephorus cucumeris (strain AG1-IB / isolate 7/3/14)</name>
    <name type="common">Lettuce bottom rot fungus</name>
    <name type="synonym">Rhizoctonia solani</name>
    <dbReference type="NCBI Taxonomy" id="1108050"/>
    <lineage>
        <taxon>Eukaryota</taxon>
        <taxon>Fungi</taxon>
        <taxon>Dikarya</taxon>
        <taxon>Basidiomycota</taxon>
        <taxon>Agaricomycotina</taxon>
        <taxon>Agaricomycetes</taxon>
        <taxon>Cantharellales</taxon>
        <taxon>Ceratobasidiaceae</taxon>
        <taxon>Rhizoctonia</taxon>
        <taxon>Rhizoctonia solani AG-1</taxon>
    </lineage>
</organism>
<gene>
    <name evidence="2" type="ORF">RSOLAG1IB_10480</name>
</gene>
<dbReference type="GO" id="GO:0005672">
    <property type="term" value="C:transcription factor TFIIA complex"/>
    <property type="evidence" value="ECO:0007669"/>
    <property type="project" value="InterPro"/>
</dbReference>
<reference evidence="2 3" key="1">
    <citation type="submission" date="2014-11" db="EMBL/GenBank/DDBJ databases">
        <authorList>
            <person name="Wibberg Daniel"/>
        </authorList>
    </citation>
    <scope>NUCLEOTIDE SEQUENCE [LARGE SCALE GENOMIC DNA]</scope>
    <source>
        <strain evidence="2">Rhizoctonia solani AG1-IB 7/3/14</strain>
    </source>
</reference>
<name>A0A0B7G2S3_THACB</name>
<evidence type="ECO:0000256" key="1">
    <source>
        <dbReference type="SAM" id="MobiDB-lite"/>
    </source>
</evidence>
<dbReference type="Pfam" id="PF03153">
    <property type="entry name" value="TFIIA"/>
    <property type="match status" value="1"/>
</dbReference>
<dbReference type="InterPro" id="IPR004855">
    <property type="entry name" value="TFIIA_asu/bsu"/>
</dbReference>
<evidence type="ECO:0000313" key="2">
    <source>
        <dbReference type="EMBL" id="CEL62788.1"/>
    </source>
</evidence>
<dbReference type="Gene3D" id="1.10.287.100">
    <property type="match status" value="1"/>
</dbReference>
<feature type="compositionally biased region" description="Pro residues" evidence="1">
    <location>
        <begin position="39"/>
        <end position="63"/>
    </location>
</feature>
<evidence type="ECO:0000313" key="3">
    <source>
        <dbReference type="Proteomes" id="UP000059188"/>
    </source>
</evidence>
<dbReference type="Proteomes" id="UP000059188">
    <property type="component" value="Unassembled WGS sequence"/>
</dbReference>
<sequence>MANIKSEFEEFGVEDDVMAQLQNKWETKVVASNVAQFEPPAPTSPPARHPPIHPTHPHPPQPPHLNTTRTRPMRRIHRLCNTRISHIPLRLGIRMRIRLHHLKDTSYLRLSSLPHLLRNLCLRRALE</sequence>
<dbReference type="OrthoDB" id="6275927at2759"/>